<dbReference type="Gene3D" id="3.40.366.10">
    <property type="entry name" value="Malonyl-Coenzyme A Acyl Carrier Protein, domain 2"/>
    <property type="match status" value="1"/>
</dbReference>
<dbReference type="InterPro" id="IPR016039">
    <property type="entry name" value="Thiolase-like"/>
</dbReference>
<evidence type="ECO:0000256" key="1">
    <source>
        <dbReference type="ARBA" id="ARBA00022679"/>
    </source>
</evidence>
<dbReference type="Gene3D" id="3.40.47.10">
    <property type="match status" value="1"/>
</dbReference>
<dbReference type="InterPro" id="IPR037143">
    <property type="entry name" value="4-PPantetheinyl_Trfase_dom_sf"/>
</dbReference>
<dbReference type="InterPro" id="IPR014043">
    <property type="entry name" value="Acyl_transferase_dom"/>
</dbReference>
<dbReference type="RefSeq" id="WP_146402165.1">
    <property type="nucleotide sequence ID" value="NZ_SJPQ01000003.1"/>
</dbReference>
<dbReference type="InterPro" id="IPR052568">
    <property type="entry name" value="PKS-FAS_Synthase"/>
</dbReference>
<feature type="domain" description="PKS/mFAS DH" evidence="5">
    <location>
        <begin position="1071"/>
        <end position="1369"/>
    </location>
</feature>
<evidence type="ECO:0000313" key="7">
    <source>
        <dbReference type="Proteomes" id="UP000315440"/>
    </source>
</evidence>
<sequence>MLREEDIAIVGMSCIYPQADSAARFWSNVCEGVDAIGDVPEDRWPAMQWILGECSESHCLPEKPRGAFLPADLSIDPMKYGVLPNAVNEGDPDQFVMIKVVADALEDAGMGDSHPARPKTDLVVGHGGYQSGKSLETIYRSQGFDEVLRLIETGFPEMMAGGKRKEVRDYLYSCLPPNEVEALTTAMPNIIACRAANRLNLGGAAYLVDGACSSSLLAVEQAVGRLRSGQADAAVAGGIFLTNYIPFWHIFACLGALSPSGVIRPMDLRSDGLVVGEGAGAMVLKRLSDAVKDGDRVYSVIKGVGSSSNGRDVNVLAPSAEGQLTAMRRAYADAQVDPQGISYLELHGTGTVAGDTTEIATVSRFYGPNTGAHGRFMGSVKSMIGHAMPAAGMASLIKTSLALRDKVLPPSLHCEEPRPEIAESDFLVNTSLRPWVQDPAHGPRRAGVNAFGFGGINVHIVLEEAEVPRIAGAPVHGVDLAEATPEEFKAKARPLRAPRTRPSELYGFSGSAPETVVALMRDTLATLDRGGDAIEAVDLAATLAARFDNTQQCKAALVCPDLADLREQLNGLIERIEKGDTDAAIDERVFYAANAAEPEGKVAVVFPGNGFPGMVGEFPEHLRELALHFPEVREEVDFITARDRHPEDLTPLQTILWPPAGVTDEERQSYHDRLFMAQLDDDVVGDDGEFTGGPEQRHIGAFTMMMSNWLRWVMIRKLGMPVDMLAGLSLGEYTAVCAAGCFDYYSVIQPYMTSTMTVTDQLMQKTDVKLIFLFCDEQRHQKFMDDYPDARLAIAASPNTFCIAGKEEIVEAIVADCREEGLICQVLPYPPVHTEFFAEARRVLEAAFDERQLDCHPPRLPIYSASNAQPYPDDLDGIRELLYGNFVTPMHIYRTFRHMYDEGVRVFIQAGIGQISMLSPTIFPKGSKIRAVGIDLEAISPVTQFQRMAAMLIGCGVTVDLGVLFEHRDTCEVSLDASAPEEKRPREIPLRMDWSPIGLAKPRPASASRQADETPAAAEPTAEANAELTTAAPAELSSKISSNMSTELSSAVPAEVGQEIPADIVAAVGGLPMIDRVVSYTADQELVCERTFSLEEDRYLLDHLFIADSGLKPVEERWPVVPMTFSVEMFAQAGALLAPGLGLIGYQDVRMSRWIDVTESGPKTVRATARVVDSGAETGVRLVEVAINHGDIRVCKGVVRFAAEYRAEIDVSDLAPAPAEPWPFTAEQTYTDRRLFHGPMLRVLASLDGCGETGITGALHVLPKNELFASYPEPYLMTDPPLMDGISQLCGLWLQTRDIHVFPTGIDRIEFLQPTPPVGTVAPARFELREYNPDTRQYHFRGEVLDGAGGVWMRIDGWCDWQFPFTSQFAHWSLRPWELHLAEELALPGAPADACCAIVPRKAIRAAGLERAWRTALSSTESAELLALGDEDQQRRMVSARVAVKDAVRLWFERRLGVTGVHPAGIEVSHDEAGRPWVTNRYGLANPHVSLTHVDQAAVAIAADAPVGVDIEPLGGPATRILDHFATSEEQTLIESLEASAPGGGWATRFWTAKEAAGKLWGAGLDGRPKSLVVVDADPASGAMLVRRTDDGLTATVGANTHDRLAIAWASAAESLAGA</sequence>
<feature type="region of interest" description="C-terminal hotdog fold" evidence="2">
    <location>
        <begin position="1219"/>
        <end position="1369"/>
    </location>
</feature>
<keyword evidence="1 6" id="KW-0808">Transferase</keyword>
<protein>
    <submittedName>
        <fullName evidence="6">Polyketide synthase PksN</fullName>
        <ecNumber evidence="6">2.3.1.-</ecNumber>
    </submittedName>
</protein>
<keyword evidence="7" id="KW-1185">Reference proteome</keyword>
<dbReference type="CDD" id="cd00833">
    <property type="entry name" value="PKS"/>
    <property type="match status" value="1"/>
</dbReference>
<dbReference type="Proteomes" id="UP000315440">
    <property type="component" value="Unassembled WGS sequence"/>
</dbReference>
<dbReference type="InterPro" id="IPR001227">
    <property type="entry name" value="Ac_transferase_dom_sf"/>
</dbReference>
<feature type="active site" description="Proton donor; for dehydratase activity" evidence="2">
    <location>
        <position position="1284"/>
    </location>
</feature>
<dbReference type="PROSITE" id="PS52019">
    <property type="entry name" value="PKS_MFAS_DH"/>
    <property type="match status" value="1"/>
</dbReference>
<dbReference type="GO" id="GO:0016746">
    <property type="term" value="F:acyltransferase activity"/>
    <property type="evidence" value="ECO:0007669"/>
    <property type="project" value="UniProtKB-KW"/>
</dbReference>
<evidence type="ECO:0000256" key="2">
    <source>
        <dbReference type="PROSITE-ProRule" id="PRU01363"/>
    </source>
</evidence>
<dbReference type="PANTHER" id="PTHR43074:SF1">
    <property type="entry name" value="BETA-KETOACYL SYNTHASE FAMILY PROTEIN-RELATED"/>
    <property type="match status" value="1"/>
</dbReference>
<organism evidence="6 7">
    <name type="scientific">Pseudobythopirellula maris</name>
    <dbReference type="NCBI Taxonomy" id="2527991"/>
    <lineage>
        <taxon>Bacteria</taxon>
        <taxon>Pseudomonadati</taxon>
        <taxon>Planctomycetota</taxon>
        <taxon>Planctomycetia</taxon>
        <taxon>Pirellulales</taxon>
        <taxon>Lacipirellulaceae</taxon>
        <taxon>Pseudobythopirellula</taxon>
    </lineage>
</organism>
<evidence type="ECO:0000313" key="6">
    <source>
        <dbReference type="EMBL" id="TWT87750.1"/>
    </source>
</evidence>
<evidence type="ECO:0000259" key="5">
    <source>
        <dbReference type="PROSITE" id="PS52019"/>
    </source>
</evidence>
<gene>
    <name evidence="6" type="primary">pksN</name>
    <name evidence="6" type="ORF">Mal64_32930</name>
</gene>
<dbReference type="GO" id="GO:0008897">
    <property type="term" value="F:holo-[acyl-carrier-protein] synthase activity"/>
    <property type="evidence" value="ECO:0007669"/>
    <property type="project" value="InterPro"/>
</dbReference>
<evidence type="ECO:0000256" key="3">
    <source>
        <dbReference type="SAM" id="MobiDB-lite"/>
    </source>
</evidence>
<dbReference type="InterPro" id="IPR042104">
    <property type="entry name" value="PKS_dehydratase_sf"/>
</dbReference>
<dbReference type="Gene3D" id="3.30.70.250">
    <property type="entry name" value="Malonyl-CoA ACP transacylase, ACP-binding"/>
    <property type="match status" value="1"/>
</dbReference>
<dbReference type="Gene3D" id="3.10.129.110">
    <property type="entry name" value="Polyketide synthase dehydratase"/>
    <property type="match status" value="1"/>
</dbReference>
<name>A0A5C5ZKJ1_9BACT</name>
<dbReference type="InterPro" id="IPR014030">
    <property type="entry name" value="Ketoacyl_synth_N"/>
</dbReference>
<dbReference type="SMART" id="SM00825">
    <property type="entry name" value="PKS_KS"/>
    <property type="match status" value="1"/>
</dbReference>
<feature type="region of interest" description="N-terminal hotdog fold" evidence="2">
    <location>
        <begin position="1071"/>
        <end position="1206"/>
    </location>
</feature>
<dbReference type="PANTHER" id="PTHR43074">
    <property type="entry name" value="OMEGA-3 POLYUNSATURATED FATTY ACID SYNTHASE PFAB-RELATED"/>
    <property type="match status" value="1"/>
</dbReference>
<feature type="active site" description="Proton acceptor; for dehydratase activity" evidence="2">
    <location>
        <position position="1103"/>
    </location>
</feature>
<dbReference type="SUPFAM" id="SSF53901">
    <property type="entry name" value="Thiolase-like"/>
    <property type="match status" value="1"/>
</dbReference>
<comment type="caution">
    <text evidence="6">The sequence shown here is derived from an EMBL/GenBank/DDBJ whole genome shotgun (WGS) entry which is preliminary data.</text>
</comment>
<accession>A0A5C5ZKJ1</accession>
<proteinExistence type="predicted"/>
<dbReference type="SMART" id="SM00827">
    <property type="entry name" value="PKS_AT"/>
    <property type="match status" value="1"/>
</dbReference>
<dbReference type="Pfam" id="PF14765">
    <property type="entry name" value="PS-DH"/>
    <property type="match status" value="1"/>
</dbReference>
<dbReference type="InterPro" id="IPR049551">
    <property type="entry name" value="PKS_DH_C"/>
</dbReference>
<dbReference type="Pfam" id="PF00109">
    <property type="entry name" value="ketoacyl-synt"/>
    <property type="match status" value="1"/>
</dbReference>
<evidence type="ECO:0000259" key="4">
    <source>
        <dbReference type="PROSITE" id="PS52004"/>
    </source>
</evidence>
<dbReference type="OrthoDB" id="219272at2"/>
<dbReference type="GO" id="GO:0000287">
    <property type="term" value="F:magnesium ion binding"/>
    <property type="evidence" value="ECO:0007669"/>
    <property type="project" value="InterPro"/>
</dbReference>
<dbReference type="InterPro" id="IPR008278">
    <property type="entry name" value="4-PPantetheinyl_Trfase_dom"/>
</dbReference>
<dbReference type="SUPFAM" id="SSF52151">
    <property type="entry name" value="FabD/lysophospholipase-like"/>
    <property type="match status" value="1"/>
</dbReference>
<dbReference type="InterPro" id="IPR014031">
    <property type="entry name" value="Ketoacyl_synth_C"/>
</dbReference>
<dbReference type="InterPro" id="IPR016035">
    <property type="entry name" value="Acyl_Trfase/lysoPLipase"/>
</dbReference>
<dbReference type="Pfam" id="PF02801">
    <property type="entry name" value="Ketoacyl-synt_C"/>
    <property type="match status" value="1"/>
</dbReference>
<feature type="region of interest" description="Disordered" evidence="3">
    <location>
        <begin position="1001"/>
        <end position="1024"/>
    </location>
</feature>
<reference evidence="6 7" key="1">
    <citation type="submission" date="2019-02" db="EMBL/GenBank/DDBJ databases">
        <title>Deep-cultivation of Planctomycetes and their phenomic and genomic characterization uncovers novel biology.</title>
        <authorList>
            <person name="Wiegand S."/>
            <person name="Jogler M."/>
            <person name="Boedeker C."/>
            <person name="Pinto D."/>
            <person name="Vollmers J."/>
            <person name="Rivas-Marin E."/>
            <person name="Kohn T."/>
            <person name="Peeters S.H."/>
            <person name="Heuer A."/>
            <person name="Rast P."/>
            <person name="Oberbeckmann S."/>
            <person name="Bunk B."/>
            <person name="Jeske O."/>
            <person name="Meyerdierks A."/>
            <person name="Storesund J.E."/>
            <person name="Kallscheuer N."/>
            <person name="Luecker S."/>
            <person name="Lage O.M."/>
            <person name="Pohl T."/>
            <person name="Merkel B.J."/>
            <person name="Hornburger P."/>
            <person name="Mueller R.-W."/>
            <person name="Bruemmer F."/>
            <person name="Labrenz M."/>
            <person name="Spormann A.M."/>
            <person name="Op Den Camp H."/>
            <person name="Overmann J."/>
            <person name="Amann R."/>
            <person name="Jetten M.S.M."/>
            <person name="Mascher T."/>
            <person name="Medema M.H."/>
            <person name="Devos D.P."/>
            <person name="Kaster A.-K."/>
            <person name="Ovreas L."/>
            <person name="Rohde M."/>
            <person name="Galperin M.Y."/>
            <person name="Jogler C."/>
        </authorList>
    </citation>
    <scope>NUCLEOTIDE SEQUENCE [LARGE SCALE GENOMIC DNA]</scope>
    <source>
        <strain evidence="6 7">Mal64</strain>
    </source>
</reference>
<dbReference type="Gene3D" id="3.90.470.20">
    <property type="entry name" value="4'-phosphopantetheinyl transferase domain"/>
    <property type="match status" value="2"/>
</dbReference>
<dbReference type="SUPFAM" id="SSF56214">
    <property type="entry name" value="4'-phosphopantetheinyl transferase"/>
    <property type="match status" value="2"/>
</dbReference>
<feature type="domain" description="Ketosynthase family 3 (KS3)" evidence="4">
    <location>
        <begin position="4"/>
        <end position="464"/>
    </location>
</feature>
<dbReference type="InterPro" id="IPR049900">
    <property type="entry name" value="PKS_mFAS_DH"/>
</dbReference>
<dbReference type="EC" id="2.3.1.-" evidence="6"/>
<dbReference type="InterPro" id="IPR020841">
    <property type="entry name" value="PKS_Beta-ketoAc_synthase_dom"/>
</dbReference>
<keyword evidence="6" id="KW-0012">Acyltransferase</keyword>
<feature type="compositionally biased region" description="Low complexity" evidence="3">
    <location>
        <begin position="1013"/>
        <end position="1024"/>
    </location>
</feature>
<dbReference type="EMBL" id="SJPQ01000003">
    <property type="protein sequence ID" value="TWT87750.1"/>
    <property type="molecule type" value="Genomic_DNA"/>
</dbReference>
<dbReference type="Pfam" id="PF01648">
    <property type="entry name" value="ACPS"/>
    <property type="match status" value="1"/>
</dbReference>
<dbReference type="PROSITE" id="PS52004">
    <property type="entry name" value="KS3_2"/>
    <property type="match status" value="1"/>
</dbReference>